<evidence type="ECO:0000256" key="6">
    <source>
        <dbReference type="ARBA" id="ARBA00022723"/>
    </source>
</evidence>
<comment type="similarity">
    <text evidence="2">Belongs to the peptidase M10A family.</text>
</comment>
<feature type="binding site" evidence="20">
    <location>
        <position position="192"/>
    </location>
    <ligand>
        <name>Zn(2+)</name>
        <dbReference type="ChEBI" id="CHEBI:29105"/>
        <label>1</label>
    </ligand>
</feature>
<evidence type="ECO:0000256" key="5">
    <source>
        <dbReference type="ARBA" id="ARBA00022670"/>
    </source>
</evidence>
<evidence type="ECO:0000313" key="27">
    <source>
        <dbReference type="Proteomes" id="UP000472262"/>
    </source>
</evidence>
<comment type="cofactor">
    <cofactor evidence="20">
        <name>Ca(2+)</name>
        <dbReference type="ChEBI" id="CHEBI:29108"/>
    </cofactor>
    <text evidence="20">Can bind about 5 Ca(2+) ions per subunit.</text>
</comment>
<evidence type="ECO:0000256" key="17">
    <source>
        <dbReference type="ARBA" id="ARBA00038924"/>
    </source>
</evidence>
<dbReference type="PIRSF" id="PIRSF001191">
    <property type="entry name" value="Peptidase_M10A_matrix"/>
    <property type="match status" value="1"/>
</dbReference>
<comment type="catalytic activity">
    <reaction evidence="16">
        <text>Cleavage of the triple helix of collagen at about three-quarters of the length of the molecule from the N-terminus, at 775-Gly-|-Ile-776 in the alpha1(I) chain. Cleaves synthetic substrates and alpha-macroglobulins at bonds where P1' is a hydrophobic residue.</text>
        <dbReference type="EC" id="3.4.24.7"/>
    </reaction>
</comment>
<feature type="binding site" evidence="19">
    <location>
        <position position="245"/>
    </location>
    <ligand>
        <name>Zn(2+)</name>
        <dbReference type="ChEBI" id="CHEBI:29105"/>
        <label>2</label>
        <note>catalytic</note>
    </ligand>
</feature>
<dbReference type="SMART" id="SM00235">
    <property type="entry name" value="ZnMc"/>
    <property type="match status" value="1"/>
</dbReference>
<feature type="binding site" evidence="20">
    <location>
        <position position="182"/>
    </location>
    <ligand>
        <name>Ca(2+)</name>
        <dbReference type="ChEBI" id="CHEBI:29108"/>
        <label>2</label>
    </ligand>
</feature>
<keyword evidence="10 19" id="KW-0862">Zinc</keyword>
<evidence type="ECO:0000256" key="4">
    <source>
        <dbReference type="ARBA" id="ARBA00022530"/>
    </source>
</evidence>
<organism evidence="26 27">
    <name type="scientific">Sinocyclocheilus grahami</name>
    <name type="common">Dianchi golden-line fish</name>
    <name type="synonym">Barbus grahami</name>
    <dbReference type="NCBI Taxonomy" id="75366"/>
    <lineage>
        <taxon>Eukaryota</taxon>
        <taxon>Metazoa</taxon>
        <taxon>Chordata</taxon>
        <taxon>Craniata</taxon>
        <taxon>Vertebrata</taxon>
        <taxon>Euteleostomi</taxon>
        <taxon>Actinopterygii</taxon>
        <taxon>Neopterygii</taxon>
        <taxon>Teleostei</taxon>
        <taxon>Ostariophysi</taxon>
        <taxon>Cypriniformes</taxon>
        <taxon>Cyprinidae</taxon>
        <taxon>Cyprininae</taxon>
        <taxon>Sinocyclocheilus</taxon>
    </lineage>
</organism>
<feature type="binding site" evidence="20">
    <location>
        <position position="218"/>
    </location>
    <ligand>
        <name>Ca(2+)</name>
        <dbReference type="ChEBI" id="CHEBI:29108"/>
        <label>2</label>
    </ligand>
</feature>
<feature type="modified residue" description="Phosphotyrosine; by PKDCC" evidence="22">
    <location>
        <position position="378"/>
    </location>
</feature>
<feature type="binding site" evidence="20">
    <location>
        <position position="222"/>
    </location>
    <ligand>
        <name>Zn(2+)</name>
        <dbReference type="ChEBI" id="CHEBI:29105"/>
        <label>1</label>
    </ligand>
</feature>
<evidence type="ECO:0000256" key="15">
    <source>
        <dbReference type="ARBA" id="ARBA00023157"/>
    </source>
</evidence>
<evidence type="ECO:0000256" key="22">
    <source>
        <dbReference type="PIRSR" id="PIRSR621190-4"/>
    </source>
</evidence>
<protein>
    <recommendedName>
        <fullName evidence="17">interstitial collagenase</fullName>
        <ecNumber evidence="17">3.4.24.7</ecNumber>
    </recommendedName>
</protein>
<reference evidence="26" key="2">
    <citation type="submission" date="2025-09" db="UniProtKB">
        <authorList>
            <consortium name="Ensembl"/>
        </authorList>
    </citation>
    <scope>IDENTIFICATION</scope>
</reference>
<dbReference type="InterPro" id="IPR021190">
    <property type="entry name" value="Pept_M10A"/>
</dbReference>
<keyword evidence="11 20" id="KW-0106">Calcium</keyword>
<dbReference type="OMA" id="QYWAING"/>
<dbReference type="EC" id="3.4.24.7" evidence="17"/>
<dbReference type="InterPro" id="IPR018486">
    <property type="entry name" value="Hemopexin_CS"/>
</dbReference>
<dbReference type="InterPro" id="IPR036365">
    <property type="entry name" value="PGBD-like_sf"/>
</dbReference>
<evidence type="ECO:0000256" key="19">
    <source>
        <dbReference type="PIRSR" id="PIRSR001191-2"/>
    </source>
</evidence>
<dbReference type="PANTHER" id="PTHR10201">
    <property type="entry name" value="MATRIX METALLOPROTEINASE"/>
    <property type="match status" value="1"/>
</dbReference>
<evidence type="ECO:0000256" key="13">
    <source>
        <dbReference type="ARBA" id="ARBA00023105"/>
    </source>
</evidence>
<keyword evidence="9" id="KW-0378">Hydrolase</keyword>
<keyword evidence="5" id="KW-0645">Protease</keyword>
<evidence type="ECO:0000313" key="26">
    <source>
        <dbReference type="Ensembl" id="ENSSGRP00000046047.1"/>
    </source>
</evidence>
<dbReference type="SUPFAM" id="SSF50923">
    <property type="entry name" value="Hemopexin-like domain"/>
    <property type="match status" value="1"/>
</dbReference>
<dbReference type="GO" id="GO:0006508">
    <property type="term" value="P:proteolysis"/>
    <property type="evidence" value="ECO:0007669"/>
    <property type="project" value="UniProtKB-KW"/>
</dbReference>
<evidence type="ECO:0000256" key="12">
    <source>
        <dbReference type="ARBA" id="ARBA00023049"/>
    </source>
</evidence>
<dbReference type="InterPro" id="IPR018487">
    <property type="entry name" value="Hemopexin-like_repeat"/>
</dbReference>
<feature type="binding site" evidence="20">
    <location>
        <position position="207"/>
    </location>
    <ligand>
        <name>Zn(2+)</name>
        <dbReference type="ChEBI" id="CHEBI:29105"/>
        <label>1</label>
    </ligand>
</feature>
<keyword evidence="7" id="KW-0732">Signal</keyword>
<dbReference type="Gene3D" id="2.110.10.10">
    <property type="entry name" value="Hemopexin-like domain"/>
    <property type="match status" value="1"/>
</dbReference>
<dbReference type="GO" id="GO:0030198">
    <property type="term" value="P:extracellular matrix organization"/>
    <property type="evidence" value="ECO:0007669"/>
    <property type="project" value="TreeGrafter"/>
</dbReference>
<feature type="active site" evidence="18">
    <location>
        <position position="246"/>
    </location>
</feature>
<evidence type="ECO:0000256" key="10">
    <source>
        <dbReference type="ARBA" id="ARBA00022833"/>
    </source>
</evidence>
<feature type="disulfide bond" evidence="21">
    <location>
        <begin position="298"/>
        <end position="483"/>
    </location>
</feature>
<keyword evidence="6 19" id="KW-0479">Metal-binding</keyword>
<comment type="cofactor">
    <cofactor evidence="20">
        <name>Zn(2+)</name>
        <dbReference type="ChEBI" id="CHEBI:29105"/>
    </cofactor>
    <text evidence="20">Binds 2 Zn(2+) ions per subunit.</text>
</comment>
<dbReference type="Gene3D" id="3.40.390.10">
    <property type="entry name" value="Collagenase (Catalytic Domain)"/>
    <property type="match status" value="1"/>
</dbReference>
<keyword evidence="3" id="KW-0964">Secreted</keyword>
<evidence type="ECO:0000256" key="7">
    <source>
        <dbReference type="ARBA" id="ARBA00022729"/>
    </source>
</evidence>
<reference evidence="26" key="1">
    <citation type="submission" date="2025-08" db="UniProtKB">
        <authorList>
            <consortium name="Ensembl"/>
        </authorList>
    </citation>
    <scope>IDENTIFICATION</scope>
</reference>
<dbReference type="InterPro" id="IPR024079">
    <property type="entry name" value="MetalloPept_cat_dom_sf"/>
</dbReference>
<feature type="binding site" evidence="20">
    <location>
        <position position="224"/>
    </location>
    <ligand>
        <name>Ca(2+)</name>
        <dbReference type="ChEBI" id="CHEBI:29108"/>
        <label>3</label>
    </ligand>
</feature>
<feature type="binding site" evidence="20">
    <location>
        <position position="199"/>
    </location>
    <ligand>
        <name>Ca(2+)</name>
        <dbReference type="ChEBI" id="CHEBI:29108"/>
        <label>3</label>
    </ligand>
</feature>
<dbReference type="InterPro" id="IPR000585">
    <property type="entry name" value="Hemopexin-like_dom"/>
</dbReference>
<dbReference type="Pfam" id="PF00413">
    <property type="entry name" value="Peptidase_M10"/>
    <property type="match status" value="1"/>
</dbReference>
<keyword evidence="27" id="KW-1185">Reference proteome</keyword>
<evidence type="ECO:0000256" key="21">
    <source>
        <dbReference type="PIRSR" id="PIRSR621190-3"/>
    </source>
</evidence>
<dbReference type="PROSITE" id="PS00024">
    <property type="entry name" value="HEMOPEXIN"/>
    <property type="match status" value="1"/>
</dbReference>
<dbReference type="InterPro" id="IPR006026">
    <property type="entry name" value="Peptidase_Metallo"/>
</dbReference>
<feature type="binding site" evidence="19">
    <location>
        <position position="255"/>
    </location>
    <ligand>
        <name>Zn(2+)</name>
        <dbReference type="ChEBI" id="CHEBI:29105"/>
        <label>2</label>
        <note>catalytic</note>
    </ligand>
</feature>
<dbReference type="GO" id="GO:0030574">
    <property type="term" value="P:collagen catabolic process"/>
    <property type="evidence" value="ECO:0007669"/>
    <property type="project" value="UniProtKB-KW"/>
</dbReference>
<evidence type="ECO:0000256" key="8">
    <source>
        <dbReference type="ARBA" id="ARBA00022737"/>
    </source>
</evidence>
<dbReference type="GO" id="GO:0008270">
    <property type="term" value="F:zinc ion binding"/>
    <property type="evidence" value="ECO:0007669"/>
    <property type="project" value="InterPro"/>
</dbReference>
<evidence type="ECO:0000256" key="9">
    <source>
        <dbReference type="ARBA" id="ARBA00022801"/>
    </source>
</evidence>
<dbReference type="SUPFAM" id="SSF55486">
    <property type="entry name" value="Metalloproteases ('zincins'), catalytic domain"/>
    <property type="match status" value="1"/>
</dbReference>
<evidence type="ECO:0000256" key="24">
    <source>
        <dbReference type="PROSITE-ProRule" id="PRU01011"/>
    </source>
</evidence>
<dbReference type="InterPro" id="IPR021158">
    <property type="entry name" value="Pept_M10A_Zn_BS"/>
</dbReference>
<feature type="binding site" evidence="20">
    <location>
        <position position="304"/>
    </location>
    <ligand>
        <name>Ca(2+)</name>
        <dbReference type="ChEBI" id="CHEBI:29108"/>
        <label>4</label>
    </ligand>
</feature>
<feature type="repeat" description="Hemopexin" evidence="24">
    <location>
        <begin position="343"/>
        <end position="389"/>
    </location>
</feature>
<dbReference type="SUPFAM" id="SSF47090">
    <property type="entry name" value="PGBD-like"/>
    <property type="match status" value="1"/>
</dbReference>
<dbReference type="InterPro" id="IPR002477">
    <property type="entry name" value="Peptidoglycan-bd-like"/>
</dbReference>
<dbReference type="CDD" id="cd04278">
    <property type="entry name" value="ZnMc_MMP"/>
    <property type="match status" value="1"/>
</dbReference>
<evidence type="ECO:0000256" key="20">
    <source>
        <dbReference type="PIRSR" id="PIRSR621190-2"/>
    </source>
</evidence>
<dbReference type="PRINTS" id="PR00138">
    <property type="entry name" value="MATRIXIN"/>
</dbReference>
<keyword evidence="14" id="KW-0865">Zymogen</keyword>
<evidence type="ECO:0000256" key="16">
    <source>
        <dbReference type="ARBA" id="ARBA00036005"/>
    </source>
</evidence>
<keyword evidence="4" id="KW-0272">Extracellular matrix</keyword>
<feature type="binding site" evidence="20">
    <location>
        <position position="397"/>
    </location>
    <ligand>
        <name>Ca(2+)</name>
        <dbReference type="ChEBI" id="CHEBI:29108"/>
        <label>5</label>
    </ligand>
</feature>
<sequence length="483" mass="54753">MLYCFLIITFKNINKSLLLFVLIKHAKKFLPLNKGMRKINIINTWARRKRLRQAENPDYLRKFYNLEDLMGTSHFRPEEEIDPLSDKLKEMQKFFKLKVTGTLNKETLEVMKKPRCGVPDVAAYSTFEGKPKWQKNKLTYRIVNYTPDMSIPEVDESIKKALQVWANVTPLRFTRINKGIADIMISFATRVHGDAQPFDGPQGTLAHAFAPSPSSGIGGDAHFDDDELFTLGSSKGPVLFLVAAHEFGHSLGLSHSDVRGALMFPTYSFTDPDSFSLSSDDIRGIQSLYGLTDSEPDCRNLVWDAVTTFKGETMFFKDRFFWRRSPSTSAAQVLIKSFWPSAPDNIDAAYEDPVQDKLFLFKGKQVWAFKDKNLEPGYPKPLSSFGLPASVTKVDAAVHNKNSGKTLLFFDIYYYSYDEKEKKIDKGNPKRLENGFPGLTGEVTAAHMSNSNIYLFSGANLFEFSSSNRNLLRLLKSDHFLPC</sequence>
<feature type="binding site" evidence="20">
    <location>
        <position position="227"/>
    </location>
    <ligand>
        <name>Ca(2+)</name>
        <dbReference type="ChEBI" id="CHEBI:29108"/>
        <label>3</label>
    </ligand>
</feature>
<dbReference type="PANTHER" id="PTHR10201:SF151">
    <property type="entry name" value="INTERSTITIAL COLLAGENASE"/>
    <property type="match status" value="1"/>
</dbReference>
<feature type="short sequence motif" description="Cysteine switch" evidence="23">
    <location>
        <begin position="114"/>
        <end position="121"/>
    </location>
</feature>
<keyword evidence="8" id="KW-0677">Repeat</keyword>
<evidence type="ECO:0000256" key="14">
    <source>
        <dbReference type="ARBA" id="ARBA00023145"/>
    </source>
</evidence>
<feature type="binding site" evidence="20">
    <location>
        <position position="349"/>
    </location>
    <ligand>
        <name>Ca(2+)</name>
        <dbReference type="ChEBI" id="CHEBI:29108"/>
        <label>5</label>
    </ligand>
</feature>
<comment type="subcellular location">
    <subcellularLocation>
        <location evidence="1">Secreted</location>
        <location evidence="1">Extracellular space</location>
        <location evidence="1">Extracellular matrix</location>
    </subcellularLocation>
</comment>
<evidence type="ECO:0000256" key="3">
    <source>
        <dbReference type="ARBA" id="ARBA00022525"/>
    </source>
</evidence>
<feature type="binding site" evidence="20">
    <location>
        <position position="200"/>
    </location>
    <ligand>
        <name>Ca(2+)</name>
        <dbReference type="ChEBI" id="CHEBI:29108"/>
        <label>3</label>
    </ligand>
</feature>
<evidence type="ECO:0000256" key="18">
    <source>
        <dbReference type="PIRSR" id="PIRSR001191-1"/>
    </source>
</evidence>
<evidence type="ECO:0000256" key="11">
    <source>
        <dbReference type="ARBA" id="ARBA00022837"/>
    </source>
</evidence>
<feature type="binding site" evidence="20">
    <location>
        <position position="148"/>
    </location>
    <ligand>
        <name>Ca(2+)</name>
        <dbReference type="ChEBI" id="CHEBI:29108"/>
        <label>1</label>
    </ligand>
</feature>
<dbReference type="InterPro" id="IPR036375">
    <property type="entry name" value="Hemopexin-like_dom_sf"/>
</dbReference>
<dbReference type="Pfam" id="PF00045">
    <property type="entry name" value="Hemopexin"/>
    <property type="match status" value="3"/>
</dbReference>
<feature type="repeat" description="Hemopexin" evidence="24">
    <location>
        <begin position="300"/>
        <end position="342"/>
    </location>
</feature>
<proteinExistence type="inferred from homology"/>
<dbReference type="Pfam" id="PF01471">
    <property type="entry name" value="PG_binding_1"/>
    <property type="match status" value="1"/>
</dbReference>
<evidence type="ECO:0000256" key="23">
    <source>
        <dbReference type="PIRSR" id="PIRSR621190-5"/>
    </source>
</evidence>
<dbReference type="SMART" id="SM00120">
    <property type="entry name" value="HX"/>
    <property type="match status" value="4"/>
</dbReference>
<evidence type="ECO:0000259" key="25">
    <source>
        <dbReference type="SMART" id="SM00235"/>
    </source>
</evidence>
<evidence type="ECO:0000256" key="2">
    <source>
        <dbReference type="ARBA" id="ARBA00010370"/>
    </source>
</evidence>
<keyword evidence="15 21" id="KW-1015">Disulfide bond</keyword>
<dbReference type="InParanoid" id="A0A672N977"/>
<accession>A0A672N977</accession>
<keyword evidence="12" id="KW-0482">Metalloprotease</keyword>
<feature type="binding site" evidence="20">
    <location>
        <position position="263"/>
    </location>
    <ligand>
        <name>Zn(2+)</name>
        <dbReference type="ChEBI" id="CHEBI:29105"/>
        <label>2</label>
        <note>catalytic</note>
    </ligand>
</feature>
<feature type="binding site" evidence="20">
    <location>
        <position position="220"/>
    </location>
    <ligand>
        <name>Ca(2+)</name>
        <dbReference type="ChEBI" id="CHEBI:29108"/>
        <label>2</label>
    </ligand>
</feature>
<feature type="binding site" evidence="20">
    <location>
        <position position="225"/>
    </location>
    <ligand>
        <name>Ca(2+)</name>
        <dbReference type="ChEBI" id="CHEBI:29108"/>
        <label>1</label>
    </ligand>
</feature>
<evidence type="ECO:0000256" key="1">
    <source>
        <dbReference type="ARBA" id="ARBA00004498"/>
    </source>
</evidence>
<feature type="domain" description="Peptidase metallopeptidase" evidence="25">
    <location>
        <begin position="129"/>
        <end position="291"/>
    </location>
</feature>
<dbReference type="GO" id="GO:0031012">
    <property type="term" value="C:extracellular matrix"/>
    <property type="evidence" value="ECO:0007669"/>
    <property type="project" value="InterPro"/>
</dbReference>
<feature type="repeat" description="Hemopexin" evidence="24">
    <location>
        <begin position="391"/>
        <end position="439"/>
    </location>
</feature>
<name>A0A672N977_SINGR</name>
<dbReference type="GO" id="GO:0004222">
    <property type="term" value="F:metalloendopeptidase activity"/>
    <property type="evidence" value="ECO:0007669"/>
    <property type="project" value="UniProtKB-EC"/>
</dbReference>
<dbReference type="InterPro" id="IPR033739">
    <property type="entry name" value="M10A_MMP"/>
</dbReference>
<dbReference type="FunFam" id="3.40.390.10:FF:000007">
    <property type="entry name" value="Collagenase 3"/>
    <property type="match status" value="1"/>
</dbReference>
<dbReference type="InterPro" id="IPR001818">
    <property type="entry name" value="Pept_M10_metallopeptidase"/>
</dbReference>
<feature type="binding site" evidence="20">
    <location>
        <position position="194"/>
    </location>
    <ligand>
        <name>Zn(2+)</name>
        <dbReference type="ChEBI" id="CHEBI:29105"/>
        <label>1</label>
    </ligand>
</feature>
<dbReference type="Ensembl" id="ENSSGRT00000049267.1">
    <property type="protein sequence ID" value="ENSSGRP00000046047.1"/>
    <property type="gene ID" value="ENSSGRG00000024248.1"/>
</dbReference>
<dbReference type="PROSITE" id="PS51642">
    <property type="entry name" value="HEMOPEXIN_2"/>
    <property type="match status" value="3"/>
</dbReference>
<feature type="binding site" evidence="20">
    <location>
        <position position="227"/>
    </location>
    <ligand>
        <name>Ca(2+)</name>
        <dbReference type="ChEBI" id="CHEBI:29108"/>
        <label>1</label>
    </ligand>
</feature>
<dbReference type="FunFam" id="2.110.10.10:FF:000002">
    <property type="entry name" value="Matrix metallopeptidase 3"/>
    <property type="match status" value="1"/>
</dbReference>
<dbReference type="PROSITE" id="PS00546">
    <property type="entry name" value="CYSTEINE_SWITCH"/>
    <property type="match status" value="1"/>
</dbReference>
<feature type="binding site" evidence="20">
    <location>
        <position position="347"/>
    </location>
    <ligand>
        <name>Ca(2+)</name>
        <dbReference type="ChEBI" id="CHEBI:29108"/>
        <label>4</label>
    </ligand>
</feature>
<feature type="binding site" evidence="19">
    <location>
        <position position="249"/>
    </location>
    <ligand>
        <name>Zn(2+)</name>
        <dbReference type="ChEBI" id="CHEBI:29105"/>
        <label>2</label>
        <note>catalytic</note>
    </ligand>
</feature>
<dbReference type="Proteomes" id="UP000472262">
    <property type="component" value="Unassembled WGS sequence"/>
</dbReference>
<gene>
    <name evidence="26" type="primary">LOC107565252</name>
</gene>
<dbReference type="AlphaFoldDB" id="A0A672N977"/>
<feature type="binding site" description="in inhibited form" evidence="20">
    <location>
        <position position="116"/>
    </location>
    <ligand>
        <name>Zn(2+)</name>
        <dbReference type="ChEBI" id="CHEBI:29105"/>
        <label>2</label>
        <note>catalytic</note>
    </ligand>
</feature>
<keyword evidence="13" id="KW-0177">Collagen degradation</keyword>
<dbReference type="CDD" id="cd00094">
    <property type="entry name" value="HX"/>
    <property type="match status" value="1"/>
</dbReference>